<dbReference type="EMBL" id="PJKA01000006">
    <property type="protein sequence ID" value="PNC18839.1"/>
    <property type="molecule type" value="Genomic_DNA"/>
</dbReference>
<comment type="caution">
    <text evidence="1">The sequence shown here is derived from an EMBL/GenBank/DDBJ whole genome shotgun (WGS) entry which is preliminary data.</text>
</comment>
<accession>A0A2N8HF04</accession>
<proteinExistence type="predicted"/>
<evidence type="ECO:0000313" key="2">
    <source>
        <dbReference type="Proteomes" id="UP000236000"/>
    </source>
</evidence>
<reference evidence="1 2" key="1">
    <citation type="journal article" date="2017" name="BMC Genomics">
        <title>Genome sequencing of 39 Akkermansia muciniphila isolates reveals its population structure, genomic and functional diverisity, and global distribution in mammalian gut microbiotas.</title>
        <authorList>
            <person name="Guo X."/>
            <person name="Li S."/>
            <person name="Zhang J."/>
            <person name="Wu F."/>
            <person name="Li X."/>
            <person name="Wu D."/>
            <person name="Zhang M."/>
            <person name="Ou Z."/>
            <person name="Jie Z."/>
            <person name="Yan Q."/>
            <person name="Li P."/>
            <person name="Yi J."/>
            <person name="Peng Y."/>
        </authorList>
    </citation>
    <scope>NUCLEOTIDE SEQUENCE [LARGE SCALE GENOMIC DNA]</scope>
    <source>
        <strain evidence="1 2">GP24</strain>
    </source>
</reference>
<organism evidence="1 2">
    <name type="scientific">Akkermansia muciniphila</name>
    <dbReference type="NCBI Taxonomy" id="239935"/>
    <lineage>
        <taxon>Bacteria</taxon>
        <taxon>Pseudomonadati</taxon>
        <taxon>Verrucomicrobiota</taxon>
        <taxon>Verrucomicrobiia</taxon>
        <taxon>Verrucomicrobiales</taxon>
        <taxon>Akkermansiaceae</taxon>
        <taxon>Akkermansia</taxon>
    </lineage>
</organism>
<protein>
    <submittedName>
        <fullName evidence="1">Uncharacterized protein</fullName>
    </submittedName>
</protein>
<evidence type="ECO:0000313" key="1">
    <source>
        <dbReference type="EMBL" id="PNC18839.1"/>
    </source>
</evidence>
<dbReference type="AlphaFoldDB" id="A0A2N8HF04"/>
<gene>
    <name evidence="1" type="ORF">CXU22_03320</name>
</gene>
<name>A0A2N8HF04_9BACT</name>
<dbReference type="Proteomes" id="UP000236000">
    <property type="component" value="Unassembled WGS sequence"/>
</dbReference>
<sequence length="118" mass="13488">MCMALITIIPSMAKESRTISLIEKSPDVKTIRESLNDKTETVRTVYSKDKNYLVLAHDRASGVMKEDIYLYKHKDDTWFLIGIVIASKQACFSVENKGNGVKLLNFKEELIAQFEQNQ</sequence>